<evidence type="ECO:0000313" key="1">
    <source>
        <dbReference type="EMBL" id="POS69626.1"/>
    </source>
</evidence>
<dbReference type="InParanoid" id="A0A2P5HH98"/>
<dbReference type="OrthoDB" id="74460at2759"/>
<name>A0A2P5HH98_DIAHE</name>
<sequence length="613" mass="67717">MFTLNNIRDGEVVHQRCVLVTGRCEANGEKRNTYVCIETKDGAGRDIFPEQRWPMCQGWFKALLILTPGENLIDIISDDDLHKKSFRLQYVPLLQTPPLYLAILVAKDSPLAIDCPPRKYGSLSNSHSSLKAAISKLRTTAYMWQALTADESASNDLGRRSFRLEEEWAADTISESFTHDMTMQSTAKIHLIRTDKTVAELRNAHVAQQNPNALYTDNLHRIFTEALLAHGAPFTSEAKPVVAGLILDSHYDAESKLILAHAAQGAHCPNGLSLGIFGSHLAYSWPRFLEEIPNCLLDERAPGDRVGNGHGDRCVSMWKACAVGQGAFLREVGHAFSAPDRSAHSIMATGYSSYSKDWPKCFLARTASCAHDKTEGVEPVMADTPNECRVDLCDDDDVTRVVITCEAGIARIWLGFKLEARPSLAHPQTLVQYTRHELQSRLDLRDHLMIEVLSMNGKSKVADLSQLFASSSSFRVPGTIMRLKKRIINDGVVEEDDWRWAVMLKKRGRDGDLVPAYKIDIRVGCALDGAIVYYKDGTKVPCGPRGKDGDDPPMGGHQARKIAIPNGVDVVKVAVTKGISWGLCGLRIWLSNGRAMGFLNRGGVTKETLVLTL</sequence>
<keyword evidence="2" id="KW-1185">Reference proteome</keyword>
<accession>A0A2P5HH98</accession>
<comment type="caution">
    <text evidence="1">The sequence shown here is derived from an EMBL/GenBank/DDBJ whole genome shotgun (WGS) entry which is preliminary data.</text>
</comment>
<dbReference type="InterPro" id="IPR053002">
    <property type="entry name" value="Metalloproteinase_M10B"/>
</dbReference>
<evidence type="ECO:0000313" key="2">
    <source>
        <dbReference type="Proteomes" id="UP000094444"/>
    </source>
</evidence>
<dbReference type="AlphaFoldDB" id="A0A2P5HH98"/>
<dbReference type="Pfam" id="PF12044">
    <property type="entry name" value="Metallopep"/>
    <property type="match status" value="1"/>
</dbReference>
<dbReference type="PANTHER" id="PTHR21054">
    <property type="entry name" value="ZINC METALLOPROTEINASE-RELATED"/>
    <property type="match status" value="1"/>
</dbReference>
<reference evidence="1" key="1">
    <citation type="submission" date="2017-09" db="EMBL/GenBank/DDBJ databases">
        <title>Polyketide synthases of a Diaporthe helianthi virulent isolate.</title>
        <authorList>
            <person name="Baroncelli R."/>
        </authorList>
    </citation>
    <scope>NUCLEOTIDE SEQUENCE [LARGE SCALE GENOMIC DNA]</scope>
    <source>
        <strain evidence="1">7/96</strain>
    </source>
</reference>
<dbReference type="PANTHER" id="PTHR21054:SF2">
    <property type="entry name" value="MIP04191P"/>
    <property type="match status" value="1"/>
</dbReference>
<dbReference type="EMBL" id="MAVT02002108">
    <property type="protein sequence ID" value="POS69626.1"/>
    <property type="molecule type" value="Genomic_DNA"/>
</dbReference>
<dbReference type="GO" id="GO:0005737">
    <property type="term" value="C:cytoplasm"/>
    <property type="evidence" value="ECO:0007669"/>
    <property type="project" value="TreeGrafter"/>
</dbReference>
<dbReference type="Proteomes" id="UP000094444">
    <property type="component" value="Unassembled WGS sequence"/>
</dbReference>
<organism evidence="1 2">
    <name type="scientific">Diaporthe helianthi</name>
    <dbReference type="NCBI Taxonomy" id="158607"/>
    <lineage>
        <taxon>Eukaryota</taxon>
        <taxon>Fungi</taxon>
        <taxon>Dikarya</taxon>
        <taxon>Ascomycota</taxon>
        <taxon>Pezizomycotina</taxon>
        <taxon>Sordariomycetes</taxon>
        <taxon>Sordariomycetidae</taxon>
        <taxon>Diaporthales</taxon>
        <taxon>Diaporthaceae</taxon>
        <taxon>Diaporthe</taxon>
    </lineage>
</organism>
<dbReference type="InterPro" id="IPR021917">
    <property type="entry name" value="Unchr_Zn-peptidase-like"/>
</dbReference>
<proteinExistence type="predicted"/>
<gene>
    <name evidence="1" type="ORF">DHEL01_v211981</name>
</gene>
<protein>
    <submittedName>
        <fullName evidence="1">Metallopeptidase</fullName>
    </submittedName>
</protein>